<proteinExistence type="predicted"/>
<dbReference type="AlphaFoldDB" id="A0AAD7XFS0"/>
<keyword evidence="4" id="KW-0732">Signal</keyword>
<evidence type="ECO:0000256" key="4">
    <source>
        <dbReference type="ARBA" id="ARBA00022729"/>
    </source>
</evidence>
<evidence type="ECO:0000256" key="8">
    <source>
        <dbReference type="SAM" id="Phobius"/>
    </source>
</evidence>
<evidence type="ECO:0000256" key="7">
    <source>
        <dbReference type="SAM" id="MobiDB-lite"/>
    </source>
</evidence>
<evidence type="ECO:0000256" key="2">
    <source>
        <dbReference type="ARBA" id="ARBA00022553"/>
    </source>
</evidence>
<feature type="transmembrane region" description="Helical" evidence="8">
    <location>
        <begin position="6"/>
        <end position="24"/>
    </location>
</feature>
<evidence type="ECO:0000256" key="6">
    <source>
        <dbReference type="ARBA" id="ARBA00023136"/>
    </source>
</evidence>
<keyword evidence="5 8" id="KW-1133">Transmembrane helix</keyword>
<sequence length="737" mass="83456">MDGNTTALLFWVLFELLQLVWVLFELLLFKLVLLFWVLFFELVLLFWVLFFELLQLFWVLFFELLQLVWVLFFELLQLFWVLFFELLQLVWVLFFELVLLFWVLFFELLQLVWLLLFELLLLFWVVLFFELWVLFQLLQLFWVVLFFELWVLFELLELFWQGRWEATSSHGLVGIAVNGVPIYSEPLVYSYDSCLGHSDTHHTYHYHQPPVCLLSTLGIPTPENASWVAARRPETHWPAFGEPSPVVGWALDGFPIYGPYDENGTLMVGTSSENTTLDACNGKTLKDGWAYFVTPNAPYHVGCFVGEVVGIVASDEPLLEVTTCPRRGINNTYTNLTGAIEPPDDCYSETFPYRGPLFLFPYPNPDLLGYAPIRAHSLILGASHAALLALGAAVSVPICRRRVQQQPINVAILTFVILVSLCRGLFFLGDPYHGRRRFPALLTGIIYGLPFPALNIAVLMKILFVAELLYVVERAADEVDDDVDVNPAMLPNSKFVVATISAIEFPVQLGADVCRWLGKDWGVLIACQIFFVLWGLGVGAINVFITRHIRSWKSYHLVREEPALRILILGLQSSICTNSLACVTSGITLVLFTPQFLGCNLRRGSLFWLLTTTRVCEVCTCATILVPFVCSTLLNMENKGLLKSCKMARTSPHLDNSFFDDDDDDDGLDADDVYERVATRSPPGTPKKQQKNAGGAEELRDEMRTVMAMVKVRRLAARFGAGGKGDNLDARRVYAAS</sequence>
<gene>
    <name evidence="11" type="ORF">CTAYLR_005412</name>
</gene>
<evidence type="ECO:0000259" key="10">
    <source>
        <dbReference type="Pfam" id="PF25987"/>
    </source>
</evidence>
<feature type="transmembrane region" description="Helical" evidence="8">
    <location>
        <begin position="80"/>
        <end position="105"/>
    </location>
</feature>
<evidence type="ECO:0000256" key="1">
    <source>
        <dbReference type="ARBA" id="ARBA00004141"/>
    </source>
</evidence>
<feature type="transmembrane region" description="Helical" evidence="8">
    <location>
        <begin position="111"/>
        <end position="133"/>
    </location>
</feature>
<reference evidence="11" key="1">
    <citation type="submission" date="2023-01" db="EMBL/GenBank/DDBJ databases">
        <title>Metagenome sequencing of chrysophaentin producing Chrysophaeum taylorii.</title>
        <authorList>
            <person name="Davison J."/>
            <person name="Bewley C."/>
        </authorList>
    </citation>
    <scope>NUCLEOTIDE SEQUENCE</scope>
    <source>
        <strain evidence="11">NIES-1699</strain>
    </source>
</reference>
<comment type="caution">
    <text evidence="11">The sequence shown here is derived from an EMBL/GenBank/DDBJ whole genome shotgun (WGS) entry which is preliminary data.</text>
</comment>
<dbReference type="InterPro" id="IPR059081">
    <property type="entry name" value="PRRT3-4"/>
</dbReference>
<keyword evidence="6 8" id="KW-0472">Membrane</keyword>
<feature type="transmembrane region" description="Helical" evidence="8">
    <location>
        <begin position="31"/>
        <end position="50"/>
    </location>
</feature>
<feature type="transmembrane region" description="Helical" evidence="8">
    <location>
        <begin position="521"/>
        <end position="545"/>
    </location>
</feature>
<dbReference type="Pfam" id="PF25987">
    <property type="entry name" value="PRRT3"/>
    <property type="match status" value="1"/>
</dbReference>
<accession>A0AAD7XFS0</accession>
<dbReference type="InterPro" id="IPR025924">
    <property type="entry name" value="YHYH_dom"/>
</dbReference>
<feature type="transmembrane region" description="Helical" evidence="8">
    <location>
        <begin position="56"/>
        <end position="73"/>
    </location>
</feature>
<keyword evidence="12" id="KW-1185">Reference proteome</keyword>
<evidence type="ECO:0000256" key="5">
    <source>
        <dbReference type="ARBA" id="ARBA00022989"/>
    </source>
</evidence>
<keyword evidence="3 8" id="KW-0812">Transmembrane</keyword>
<feature type="transmembrane region" description="Helical" evidence="8">
    <location>
        <begin position="440"/>
        <end position="464"/>
    </location>
</feature>
<protein>
    <submittedName>
        <fullName evidence="11">Uncharacterized protein</fullName>
    </submittedName>
</protein>
<feature type="region of interest" description="Disordered" evidence="7">
    <location>
        <begin position="677"/>
        <end position="699"/>
    </location>
</feature>
<keyword evidence="2" id="KW-0597">Phosphoprotein</keyword>
<evidence type="ECO:0000256" key="3">
    <source>
        <dbReference type="ARBA" id="ARBA00022692"/>
    </source>
</evidence>
<feature type="transmembrane region" description="Helical" evidence="8">
    <location>
        <begin position="408"/>
        <end position="428"/>
    </location>
</feature>
<feature type="domain" description="YHYH" evidence="9">
    <location>
        <begin position="191"/>
        <end position="260"/>
    </location>
</feature>
<evidence type="ECO:0000313" key="12">
    <source>
        <dbReference type="Proteomes" id="UP001230188"/>
    </source>
</evidence>
<feature type="transmembrane region" description="Helical" evidence="8">
    <location>
        <begin position="140"/>
        <end position="160"/>
    </location>
</feature>
<comment type="subcellular location">
    <subcellularLocation>
        <location evidence="1">Membrane</location>
        <topology evidence="1">Multi-pass membrane protein</topology>
    </subcellularLocation>
</comment>
<evidence type="ECO:0000313" key="11">
    <source>
        <dbReference type="EMBL" id="KAJ8599637.1"/>
    </source>
</evidence>
<dbReference type="EMBL" id="JAQMWT010000551">
    <property type="protein sequence ID" value="KAJ8599637.1"/>
    <property type="molecule type" value="Genomic_DNA"/>
</dbReference>
<organism evidence="11 12">
    <name type="scientific">Chrysophaeum taylorii</name>
    <dbReference type="NCBI Taxonomy" id="2483200"/>
    <lineage>
        <taxon>Eukaryota</taxon>
        <taxon>Sar</taxon>
        <taxon>Stramenopiles</taxon>
        <taxon>Ochrophyta</taxon>
        <taxon>Pelagophyceae</taxon>
        <taxon>Pelagomonadales</taxon>
        <taxon>Pelagomonadaceae</taxon>
        <taxon>Chrysophaeum</taxon>
    </lineage>
</organism>
<name>A0AAD7XFS0_9STRA</name>
<evidence type="ECO:0000259" key="9">
    <source>
        <dbReference type="Pfam" id="PF14240"/>
    </source>
</evidence>
<dbReference type="Pfam" id="PF14240">
    <property type="entry name" value="YHYH"/>
    <property type="match status" value="1"/>
</dbReference>
<dbReference type="Proteomes" id="UP001230188">
    <property type="component" value="Unassembled WGS sequence"/>
</dbReference>
<feature type="domain" description="Proline-rich transmembrane protein 3/4" evidence="10">
    <location>
        <begin position="386"/>
        <end position="626"/>
    </location>
</feature>